<comment type="caution">
    <text evidence="5">The sequence shown here is derived from an EMBL/GenBank/DDBJ whole genome shotgun (WGS) entry which is preliminary data.</text>
</comment>
<dbReference type="RefSeq" id="XP_028884681.1">
    <property type="nucleotide sequence ID" value="XM_029024278.1"/>
</dbReference>
<dbReference type="Pfam" id="PF24945">
    <property type="entry name" value="DUF7759"/>
    <property type="match status" value="1"/>
</dbReference>
<feature type="compositionally biased region" description="Basic residues" evidence="1">
    <location>
        <begin position="511"/>
        <end position="521"/>
    </location>
</feature>
<proteinExistence type="predicted"/>
<protein>
    <submittedName>
        <fullName evidence="5">Uncharacterized protein</fullName>
    </submittedName>
</protein>
<evidence type="ECO:0000313" key="5">
    <source>
        <dbReference type="EMBL" id="ORC90615.1"/>
    </source>
</evidence>
<dbReference type="AlphaFoldDB" id="A0A1X0P140"/>
<reference evidence="5 6" key="1">
    <citation type="submission" date="2017-03" db="EMBL/GenBank/DDBJ databases">
        <title>An alternative strategy for trypanosome survival in the mammalian bloodstream revealed through genome and transcriptome analysis of the ubiquitous bovine parasite Trypanosoma (Megatrypanum) theileri.</title>
        <authorList>
            <person name="Kelly S."/>
            <person name="Ivens A."/>
            <person name="Mott A."/>
            <person name="O'Neill E."/>
            <person name="Emms D."/>
            <person name="Macleod O."/>
            <person name="Voorheis P."/>
            <person name="Matthews J."/>
            <person name="Matthews K."/>
            <person name="Carrington M."/>
        </authorList>
    </citation>
    <scope>NUCLEOTIDE SEQUENCE [LARGE SCALE GENOMIC DNA]</scope>
    <source>
        <strain evidence="5">Edinburgh</strain>
    </source>
</reference>
<accession>A0A1X0P140</accession>
<dbReference type="VEuPathDB" id="TriTrypDB:TM35_000084130"/>
<evidence type="ECO:0000259" key="2">
    <source>
        <dbReference type="Pfam" id="PF24945"/>
    </source>
</evidence>
<dbReference type="OrthoDB" id="272039at2759"/>
<evidence type="ECO:0000259" key="4">
    <source>
        <dbReference type="Pfam" id="PF24953"/>
    </source>
</evidence>
<gene>
    <name evidence="5" type="ORF">TM35_000084130</name>
</gene>
<dbReference type="GeneID" id="39984058"/>
<evidence type="ECO:0000256" key="1">
    <source>
        <dbReference type="SAM" id="MobiDB-lite"/>
    </source>
</evidence>
<dbReference type="Pfam" id="PF24952">
    <property type="entry name" value="DUF7761"/>
    <property type="match status" value="1"/>
</dbReference>
<dbReference type="InterPro" id="IPR056663">
    <property type="entry name" value="DUF7761"/>
</dbReference>
<sequence length="819" mass="93695">MPKGQSSRKEAVRVRMEDGLSTEQRLQQWGAAAELLYAPHSPVHQPPSHKEPHAFLVARRIATVMARLNELCQKEAEVLMTPREALLELADIIRFGLVSFHKEVVLGQLDQREIAAVLAEYIAHRTAPQAGVVEGLHVIAWISVKLRVEMFLQQLRMRLKVELENSHSGGIRSEEQVVALNTTIILANDFETSYDNLLVTFPCVQLMDSAPEAAEQLMPVLSKQYYQLAQWVELVENTTLQSPNTSKDENSSTKVQSIDRESSTVVIRRTDLTSPWGLIFNECGRLVDVDISLRSASAEGEELHRLLRCTTEGASVIAINSTTVPNILPDGAEEVLEIIKNTTSEYKRITMKLESNTFKQLHIQQLAFFLPNQGGEGSSGQRAILVLHRPDRNMPWGFNFSEDLVVQHIPAHNMSINAKTFFSEYQGTVVLLAVNGVEVTTPIQADALCIHSETIVLNLVVLTPAMIGLRRRPTHGKETVLIQQQQQKYPTREIITETPLVGETTLTRSPNQKKKTRKSPRKKTEVHAEDVDAAMDVAYTAEANEAEELSVEPPKTAEEEDVKETYPAVADEDTAEEQEQKQIELQQQLKEEQEKEKQREQQLLQEQKEREEHQLKEEQEKQREQQLLQEQKEREEQQLKEEQEKQREQQLLQEQKKKQQQEKQQQEKQLIQEQEKKKPQQQQQLKEEEEEERDHPVAEVTDSNSTPEPLVMPNDTTIELLTPNEMIIRRESTDKKWGLTLESIGGGLDRSVRMTGLPLLASKHDIRRRHPFYKTFQKPPVKTDWRIQSVNGTPASKAQELLDIMRRSLIMRIKFFKGR</sequence>
<dbReference type="PANTHER" id="PTHR42262:SF2">
    <property type="entry name" value="PDZ DOMAIN-CONTAINING PROTEIN"/>
    <property type="match status" value="1"/>
</dbReference>
<feature type="region of interest" description="Disordered" evidence="1">
    <location>
        <begin position="493"/>
        <end position="713"/>
    </location>
</feature>
<feature type="compositionally biased region" description="Basic and acidic residues" evidence="1">
    <location>
        <begin position="589"/>
        <end position="666"/>
    </location>
</feature>
<dbReference type="Proteomes" id="UP000192257">
    <property type="component" value="Unassembled WGS sequence"/>
</dbReference>
<dbReference type="PANTHER" id="PTHR42262">
    <property type="entry name" value="PDZ DOMAIN-CONTAINING PROTEIN-RELATED"/>
    <property type="match status" value="1"/>
</dbReference>
<dbReference type="InterPro" id="IPR056664">
    <property type="entry name" value="DUF7762"/>
</dbReference>
<dbReference type="EMBL" id="NBCO01000008">
    <property type="protein sequence ID" value="ORC90615.1"/>
    <property type="molecule type" value="Genomic_DNA"/>
</dbReference>
<feature type="domain" description="DUF7759" evidence="2">
    <location>
        <begin position="706"/>
        <end position="816"/>
    </location>
</feature>
<feature type="domain" description="DUF7762" evidence="4">
    <location>
        <begin position="364"/>
        <end position="461"/>
    </location>
</feature>
<organism evidence="5 6">
    <name type="scientific">Trypanosoma theileri</name>
    <dbReference type="NCBI Taxonomy" id="67003"/>
    <lineage>
        <taxon>Eukaryota</taxon>
        <taxon>Discoba</taxon>
        <taxon>Euglenozoa</taxon>
        <taxon>Kinetoplastea</taxon>
        <taxon>Metakinetoplastina</taxon>
        <taxon>Trypanosomatida</taxon>
        <taxon>Trypanosomatidae</taxon>
        <taxon>Trypanosoma</taxon>
    </lineage>
</organism>
<evidence type="ECO:0000313" key="6">
    <source>
        <dbReference type="Proteomes" id="UP000192257"/>
    </source>
</evidence>
<evidence type="ECO:0000259" key="3">
    <source>
        <dbReference type="Pfam" id="PF24952"/>
    </source>
</evidence>
<dbReference type="InterPro" id="IPR056661">
    <property type="entry name" value="DUF7759"/>
</dbReference>
<dbReference type="Pfam" id="PF24953">
    <property type="entry name" value="DUF7762"/>
    <property type="match status" value="1"/>
</dbReference>
<keyword evidence="6" id="KW-1185">Reference proteome</keyword>
<feature type="domain" description="DUF7761" evidence="3">
    <location>
        <begin position="253"/>
        <end position="353"/>
    </location>
</feature>
<name>A0A1X0P140_9TRYP</name>